<comment type="similarity">
    <text evidence="2 8">Belongs to the 4-toluene sulfonate uptake permease (TSUP) (TC 2.A.102) family.</text>
</comment>
<evidence type="ECO:0000256" key="1">
    <source>
        <dbReference type="ARBA" id="ARBA00004651"/>
    </source>
</evidence>
<keyword evidence="4 8" id="KW-1003">Cell membrane</keyword>
<dbReference type="InterPro" id="IPR002781">
    <property type="entry name" value="TM_pro_TauE-like"/>
</dbReference>
<dbReference type="PANTHER" id="PTHR30269">
    <property type="entry name" value="TRANSMEMBRANE PROTEIN YFCA"/>
    <property type="match status" value="1"/>
</dbReference>
<evidence type="ECO:0000256" key="5">
    <source>
        <dbReference type="ARBA" id="ARBA00022692"/>
    </source>
</evidence>
<evidence type="ECO:0000256" key="4">
    <source>
        <dbReference type="ARBA" id="ARBA00022475"/>
    </source>
</evidence>
<feature type="transmembrane region" description="Helical" evidence="8">
    <location>
        <begin position="196"/>
        <end position="213"/>
    </location>
</feature>
<gene>
    <name evidence="9" type="ORF">ACFOJE_03250</name>
</gene>
<reference evidence="10" key="1">
    <citation type="journal article" date="2019" name="Int. J. Syst. Evol. Microbiol.">
        <title>The Global Catalogue of Microorganisms (GCM) 10K type strain sequencing project: providing services to taxonomists for standard genome sequencing and annotation.</title>
        <authorList>
            <consortium name="The Broad Institute Genomics Platform"/>
            <consortium name="The Broad Institute Genome Sequencing Center for Infectious Disease"/>
            <person name="Wu L."/>
            <person name="Ma J."/>
        </authorList>
    </citation>
    <scope>NUCLEOTIDE SEQUENCE [LARGE SCALE GENOMIC DNA]</scope>
    <source>
        <strain evidence="10">KCTC 62195</strain>
    </source>
</reference>
<dbReference type="RefSeq" id="WP_377812820.1">
    <property type="nucleotide sequence ID" value="NZ_JBHRSJ010000005.1"/>
</dbReference>
<evidence type="ECO:0000313" key="10">
    <source>
        <dbReference type="Proteomes" id="UP001595457"/>
    </source>
</evidence>
<dbReference type="EMBL" id="JBHRSJ010000005">
    <property type="protein sequence ID" value="MFC2971235.1"/>
    <property type="molecule type" value="Genomic_DNA"/>
</dbReference>
<dbReference type="Proteomes" id="UP001595457">
    <property type="component" value="Unassembled WGS sequence"/>
</dbReference>
<evidence type="ECO:0000256" key="3">
    <source>
        <dbReference type="ARBA" id="ARBA00022448"/>
    </source>
</evidence>
<keyword evidence="6 8" id="KW-1133">Transmembrane helix</keyword>
<evidence type="ECO:0000256" key="7">
    <source>
        <dbReference type="ARBA" id="ARBA00023136"/>
    </source>
</evidence>
<organism evidence="9 10">
    <name type="scientific">Azotobacter bryophylli</name>
    <dbReference type="NCBI Taxonomy" id="1986537"/>
    <lineage>
        <taxon>Bacteria</taxon>
        <taxon>Pseudomonadati</taxon>
        <taxon>Pseudomonadota</taxon>
        <taxon>Gammaproteobacteria</taxon>
        <taxon>Pseudomonadales</taxon>
        <taxon>Pseudomonadaceae</taxon>
        <taxon>Azotobacter</taxon>
    </lineage>
</organism>
<sequence length="246" mass="26170">MSLFEFFLLALPAVLLTGLSKGGFGGALAGIAVPLMALMVPPKQAAAIMLPILCVADLAGLKKFYGKWDAANLRIMIPGALVGVLIGTLTFEMMSERFIGLLIGGITVGFVLLNLLAGRSPRPPAPAAVGKGSLLSALAGFTSFVTHAGGPPIMMYLLPQQMDKVRYVATINLFFLLTNAVKLVPYGMLGQFSAENLLASLALAPFAVVGVWLGVWLQDKVNHEWFYRIARLGMLATGIQLILQNL</sequence>
<dbReference type="PANTHER" id="PTHR30269:SF37">
    <property type="entry name" value="MEMBRANE TRANSPORTER PROTEIN"/>
    <property type="match status" value="1"/>
</dbReference>
<dbReference type="Pfam" id="PF01925">
    <property type="entry name" value="TauE"/>
    <property type="match status" value="1"/>
</dbReference>
<dbReference type="InterPro" id="IPR052017">
    <property type="entry name" value="TSUP"/>
</dbReference>
<proteinExistence type="inferred from homology"/>
<keyword evidence="5 8" id="KW-0812">Transmembrane</keyword>
<feature type="transmembrane region" description="Helical" evidence="8">
    <location>
        <begin position="97"/>
        <end position="116"/>
    </location>
</feature>
<evidence type="ECO:0000256" key="6">
    <source>
        <dbReference type="ARBA" id="ARBA00022989"/>
    </source>
</evidence>
<feature type="transmembrane region" description="Helical" evidence="8">
    <location>
        <begin position="73"/>
        <end position="91"/>
    </location>
</feature>
<feature type="transmembrane region" description="Helical" evidence="8">
    <location>
        <begin position="165"/>
        <end position="184"/>
    </location>
</feature>
<evidence type="ECO:0000313" key="9">
    <source>
        <dbReference type="EMBL" id="MFC2971235.1"/>
    </source>
</evidence>
<accession>A0ABV7AQ73</accession>
<keyword evidence="3" id="KW-0813">Transport</keyword>
<comment type="subcellular location">
    <subcellularLocation>
        <location evidence="1 8">Cell membrane</location>
        <topology evidence="1 8">Multi-pass membrane protein</topology>
    </subcellularLocation>
</comment>
<comment type="caution">
    <text evidence="9">The sequence shown here is derived from an EMBL/GenBank/DDBJ whole genome shotgun (WGS) entry which is preliminary data.</text>
</comment>
<evidence type="ECO:0000256" key="2">
    <source>
        <dbReference type="ARBA" id="ARBA00009142"/>
    </source>
</evidence>
<evidence type="ECO:0000256" key="8">
    <source>
        <dbReference type="RuleBase" id="RU363041"/>
    </source>
</evidence>
<keyword evidence="7 8" id="KW-0472">Membrane</keyword>
<keyword evidence="10" id="KW-1185">Reference proteome</keyword>
<protein>
    <recommendedName>
        <fullName evidence="8">Probable membrane transporter protein</fullName>
    </recommendedName>
</protein>
<name>A0ABV7AQ73_9GAMM</name>